<keyword evidence="7 9" id="KW-0027">Amidation</keyword>
<evidence type="ECO:0000313" key="11">
    <source>
        <dbReference type="EMBL" id="MBZ3887245.1"/>
    </source>
</evidence>
<dbReference type="InterPro" id="IPR002012">
    <property type="entry name" value="GnRH"/>
</dbReference>
<dbReference type="Proteomes" id="UP001166674">
    <property type="component" value="Unassembled WGS sequence"/>
</dbReference>
<evidence type="ECO:0000256" key="10">
    <source>
        <dbReference type="SAM" id="SignalP"/>
    </source>
</evidence>
<dbReference type="GO" id="GO:0031530">
    <property type="term" value="F:gonadotropin-releasing hormone receptor binding"/>
    <property type="evidence" value="ECO:0007669"/>
    <property type="project" value="TreeGrafter"/>
</dbReference>
<dbReference type="GO" id="GO:0005615">
    <property type="term" value="C:extracellular space"/>
    <property type="evidence" value="ECO:0007669"/>
    <property type="project" value="TreeGrafter"/>
</dbReference>
<organism evidence="11 12">
    <name type="scientific">Sciurus carolinensis</name>
    <name type="common">Eastern gray squirrel</name>
    <dbReference type="NCBI Taxonomy" id="30640"/>
    <lineage>
        <taxon>Eukaryota</taxon>
        <taxon>Metazoa</taxon>
        <taxon>Chordata</taxon>
        <taxon>Craniata</taxon>
        <taxon>Vertebrata</taxon>
        <taxon>Euteleostomi</taxon>
        <taxon>Mammalia</taxon>
        <taxon>Eutheria</taxon>
        <taxon>Euarchontoglires</taxon>
        <taxon>Glires</taxon>
        <taxon>Rodentia</taxon>
        <taxon>Sciuromorpha</taxon>
        <taxon>Sciuridae</taxon>
        <taxon>Sciurinae</taxon>
        <taxon>Sciurini</taxon>
        <taxon>Sciurus</taxon>
    </lineage>
</organism>
<evidence type="ECO:0000256" key="5">
    <source>
        <dbReference type="ARBA" id="ARBA00022685"/>
    </source>
</evidence>
<keyword evidence="8" id="KW-0873">Pyrrolidone carboxylic acid</keyword>
<evidence type="ECO:0000256" key="4">
    <source>
        <dbReference type="ARBA" id="ARBA00022525"/>
    </source>
</evidence>
<comment type="similarity">
    <text evidence="3 9">Belongs to the GnRH family.</text>
</comment>
<evidence type="ECO:0000256" key="9">
    <source>
        <dbReference type="RuleBase" id="RU000635"/>
    </source>
</evidence>
<dbReference type="PRINTS" id="PR01541">
    <property type="entry name" value="GONADOLIBRNI"/>
</dbReference>
<keyword evidence="4" id="KW-0964">Secreted</keyword>
<feature type="signal peptide" evidence="10">
    <location>
        <begin position="1"/>
        <end position="23"/>
    </location>
</feature>
<evidence type="ECO:0000256" key="2">
    <source>
        <dbReference type="ARBA" id="ARBA00004613"/>
    </source>
</evidence>
<comment type="caution">
    <text evidence="11">The sequence shown here is derived from an EMBL/GenBank/DDBJ whole genome shotgun (WGS) entry which is preliminary data.</text>
</comment>
<proteinExistence type="inferred from homology"/>
<protein>
    <recommendedName>
        <fullName evidence="9">Progonadoliberin</fullName>
    </recommendedName>
    <component>
        <recommendedName>
            <fullName evidence="9">Gonadoliberin</fullName>
        </recommendedName>
        <alternativeName>
            <fullName evidence="9">Gonadotropin-releasing hormone</fullName>
            <shortName evidence="9">GnRH</shortName>
        </alternativeName>
        <alternativeName>
            <fullName evidence="9">Luliberin</fullName>
        </alternativeName>
        <alternativeName>
            <fullName evidence="9">Luteinizing hormone-releasing hormone</fullName>
            <shortName evidence="9">LH-RH</shortName>
        </alternativeName>
    </component>
    <component>
        <recommendedName>
            <fullName evidence="9">GnRH-associated peptide</fullName>
        </recommendedName>
        <alternativeName>
            <fullName evidence="9">GnRH-associated peptide</fullName>
        </alternativeName>
    </component>
</protein>
<evidence type="ECO:0000256" key="6">
    <source>
        <dbReference type="ARBA" id="ARBA00022702"/>
    </source>
</evidence>
<dbReference type="AlphaFoldDB" id="A0AA41NBD3"/>
<comment type="function">
    <text evidence="1">Stimulates the secretion of gonadotropins; it stimulates the secretion of both luteinizing and follicle-stimulating hormones.</text>
</comment>
<dbReference type="InterPro" id="IPR019792">
    <property type="entry name" value="Gonadoliberin"/>
</dbReference>
<comment type="subcellular location">
    <subcellularLocation>
        <location evidence="2 9">Secreted</location>
    </subcellularLocation>
</comment>
<dbReference type="Pfam" id="PF00446">
    <property type="entry name" value="GnRH"/>
    <property type="match status" value="1"/>
</dbReference>
<evidence type="ECO:0000256" key="1">
    <source>
        <dbReference type="ARBA" id="ARBA00004093"/>
    </source>
</evidence>
<sequence length="131" mass="14480">MEPVPQLLAGLLLLTVCAQGCSCQHWSYGLRPGGKRNVENLFDSLQEIVKEVDQLVEPQPLECTIHQPRSPIRNLRGILVSDSDPNMELLRGKCPWVPFMTTPPAFCGAYLLSGPHLCQGPSLLLDILFSN</sequence>
<dbReference type="InterPro" id="IPR004079">
    <property type="entry name" value="Gonadoliberin_I_precursor"/>
</dbReference>
<evidence type="ECO:0000256" key="7">
    <source>
        <dbReference type="ARBA" id="ARBA00022815"/>
    </source>
</evidence>
<keyword evidence="5" id="KW-0165">Cleavage on pair of basic residues</keyword>
<evidence type="ECO:0000256" key="3">
    <source>
        <dbReference type="ARBA" id="ARBA00010968"/>
    </source>
</evidence>
<feature type="chain" id="PRO_5041334007" description="Progonadoliberin" evidence="10">
    <location>
        <begin position="24"/>
        <end position="131"/>
    </location>
</feature>
<reference evidence="11" key="1">
    <citation type="submission" date="2020-03" db="EMBL/GenBank/DDBJ databases">
        <title>Studies in the Genomics of Life Span.</title>
        <authorList>
            <person name="Glass D."/>
        </authorList>
    </citation>
    <scope>NUCLEOTIDE SEQUENCE</scope>
    <source>
        <strain evidence="11">SUZIE</strain>
        <tissue evidence="11">Muscle</tissue>
    </source>
</reference>
<evidence type="ECO:0000313" key="12">
    <source>
        <dbReference type="Proteomes" id="UP001166674"/>
    </source>
</evidence>
<dbReference type="PROSITE" id="PS00473">
    <property type="entry name" value="GNRH"/>
    <property type="match status" value="1"/>
</dbReference>
<dbReference type="EMBL" id="JAATJV010414762">
    <property type="protein sequence ID" value="MBZ3887245.1"/>
    <property type="molecule type" value="Genomic_DNA"/>
</dbReference>
<keyword evidence="6 9" id="KW-0372">Hormone</keyword>
<dbReference type="PANTHER" id="PTHR10522:SF0">
    <property type="entry name" value="PROGONADOLIBERIN-1"/>
    <property type="match status" value="1"/>
</dbReference>
<name>A0AA41NBD3_SCICA</name>
<dbReference type="GO" id="GO:0005183">
    <property type="term" value="F:gonadotropin hormone-releasing hormone activity"/>
    <property type="evidence" value="ECO:0007669"/>
    <property type="project" value="InterPro"/>
</dbReference>
<dbReference type="PANTHER" id="PTHR10522">
    <property type="entry name" value="GONADOLIBERIN"/>
    <property type="match status" value="1"/>
</dbReference>
<accession>A0AA41NBD3</accession>
<keyword evidence="12" id="KW-1185">Reference proteome</keyword>
<keyword evidence="10" id="KW-0732">Signal</keyword>
<evidence type="ECO:0000256" key="8">
    <source>
        <dbReference type="ARBA" id="ARBA00023283"/>
    </source>
</evidence>
<gene>
    <name evidence="11" type="ORF">SUZIE_191985</name>
</gene>